<dbReference type="RefSeq" id="WP_066143182.1">
    <property type="nucleotide sequence ID" value="NZ_CBCSGM010000002.1"/>
</dbReference>
<organism evidence="7 8">
    <name type="scientific">Lederbergia lenta</name>
    <name type="common">Bacillus lentus</name>
    <dbReference type="NCBI Taxonomy" id="1467"/>
    <lineage>
        <taxon>Bacteria</taxon>
        <taxon>Bacillati</taxon>
        <taxon>Bacillota</taxon>
        <taxon>Bacilli</taxon>
        <taxon>Bacillales</taxon>
        <taxon>Bacillaceae</taxon>
        <taxon>Lederbergia</taxon>
    </lineage>
</organism>
<dbReference type="InterPro" id="IPR036388">
    <property type="entry name" value="WH-like_DNA-bd_sf"/>
</dbReference>
<keyword evidence="8" id="KW-1185">Reference proteome</keyword>
<keyword evidence="1" id="KW-0805">Transcription regulation</keyword>
<name>A0A2X4YIX1_LEDLE</name>
<dbReference type="Proteomes" id="UP000249134">
    <property type="component" value="Chromosome 1"/>
</dbReference>
<dbReference type="PRINTS" id="PR00034">
    <property type="entry name" value="HTHCRP"/>
</dbReference>
<protein>
    <submittedName>
        <fullName evidence="7">Crp/Fnr family transcriptional regulator</fullName>
    </submittedName>
</protein>
<dbReference type="PROSITE" id="PS50042">
    <property type="entry name" value="CNMP_BINDING_3"/>
    <property type="match status" value="1"/>
</dbReference>
<keyword evidence="4" id="KW-0804">Transcription</keyword>
<keyword evidence="2" id="KW-0238">DNA-binding</keyword>
<evidence type="ECO:0000313" key="7">
    <source>
        <dbReference type="EMBL" id="SQI51725.1"/>
    </source>
</evidence>
<evidence type="ECO:0000259" key="6">
    <source>
        <dbReference type="PROSITE" id="PS51063"/>
    </source>
</evidence>
<sequence>MSESKTCNHPTINTNDMQKMCISIVPIFNHLAHDEMSEIVKTTQSITFKRGESLYNAGDPFNSLYIIHKGKVKIYRLSESGKEQIIRILEPGDFTGEHALFSESVHDSYAEAMEKTEICMMSRDALQNYLLRYPQISLKILSEFSKRLDRVEILATSFATEDVDTRVALYLAEQTEQSKSMNITLPMSRKNLASYLGTTPETISRKLTSFEEAGWIEQMGQKKLRILDLDALLLI</sequence>
<dbReference type="InterPro" id="IPR014710">
    <property type="entry name" value="RmlC-like_jellyroll"/>
</dbReference>
<keyword evidence="3" id="KW-0010">Activator</keyword>
<dbReference type="Gene3D" id="2.60.120.10">
    <property type="entry name" value="Jelly Rolls"/>
    <property type="match status" value="1"/>
</dbReference>
<dbReference type="InterPro" id="IPR000595">
    <property type="entry name" value="cNMP-bd_dom"/>
</dbReference>
<dbReference type="PROSITE" id="PS51063">
    <property type="entry name" value="HTH_CRP_2"/>
    <property type="match status" value="1"/>
</dbReference>
<dbReference type="CDD" id="cd00092">
    <property type="entry name" value="HTH_CRP"/>
    <property type="match status" value="1"/>
</dbReference>
<dbReference type="SMART" id="SM00419">
    <property type="entry name" value="HTH_CRP"/>
    <property type="match status" value="1"/>
</dbReference>
<evidence type="ECO:0000256" key="3">
    <source>
        <dbReference type="ARBA" id="ARBA00023159"/>
    </source>
</evidence>
<evidence type="ECO:0000259" key="5">
    <source>
        <dbReference type="PROSITE" id="PS50042"/>
    </source>
</evidence>
<dbReference type="PANTHER" id="PTHR24567:SF28">
    <property type="entry name" value="LISTERIOLYSIN REGULATORY PROTEIN"/>
    <property type="match status" value="1"/>
</dbReference>
<dbReference type="SMART" id="SM00100">
    <property type="entry name" value="cNMP"/>
    <property type="match status" value="1"/>
</dbReference>
<evidence type="ECO:0000256" key="4">
    <source>
        <dbReference type="ARBA" id="ARBA00023163"/>
    </source>
</evidence>
<dbReference type="InterPro" id="IPR018335">
    <property type="entry name" value="Tscrpt_reg_HTH_Crp-type_CS"/>
</dbReference>
<dbReference type="InterPro" id="IPR036390">
    <property type="entry name" value="WH_DNA-bd_sf"/>
</dbReference>
<evidence type="ECO:0000256" key="1">
    <source>
        <dbReference type="ARBA" id="ARBA00023015"/>
    </source>
</evidence>
<dbReference type="GO" id="GO:0003677">
    <property type="term" value="F:DNA binding"/>
    <property type="evidence" value="ECO:0007669"/>
    <property type="project" value="UniProtKB-KW"/>
</dbReference>
<dbReference type="EMBL" id="LS483476">
    <property type="protein sequence ID" value="SQI51725.1"/>
    <property type="molecule type" value="Genomic_DNA"/>
</dbReference>
<accession>A0A2X4YIX1</accession>
<dbReference type="PROSITE" id="PS00042">
    <property type="entry name" value="HTH_CRP_1"/>
    <property type="match status" value="1"/>
</dbReference>
<reference evidence="7 8" key="1">
    <citation type="submission" date="2018-06" db="EMBL/GenBank/DDBJ databases">
        <authorList>
            <consortium name="Pathogen Informatics"/>
            <person name="Doyle S."/>
        </authorList>
    </citation>
    <scope>NUCLEOTIDE SEQUENCE [LARGE SCALE GENOMIC DNA]</scope>
    <source>
        <strain evidence="7 8">NCTC4824</strain>
    </source>
</reference>
<dbReference type="CDD" id="cd00038">
    <property type="entry name" value="CAP_ED"/>
    <property type="match status" value="1"/>
</dbReference>
<dbReference type="GO" id="GO:0003700">
    <property type="term" value="F:DNA-binding transcription factor activity"/>
    <property type="evidence" value="ECO:0007669"/>
    <property type="project" value="InterPro"/>
</dbReference>
<dbReference type="KEGG" id="blen:NCTC4824_00396"/>
<dbReference type="SUPFAM" id="SSF51206">
    <property type="entry name" value="cAMP-binding domain-like"/>
    <property type="match status" value="1"/>
</dbReference>
<dbReference type="STRING" id="1348624.GCA_001591545_02804"/>
<proteinExistence type="predicted"/>
<evidence type="ECO:0000313" key="8">
    <source>
        <dbReference type="Proteomes" id="UP000249134"/>
    </source>
</evidence>
<dbReference type="Pfam" id="PF13545">
    <property type="entry name" value="HTH_Crp_2"/>
    <property type="match status" value="1"/>
</dbReference>
<dbReference type="InterPro" id="IPR018490">
    <property type="entry name" value="cNMP-bd_dom_sf"/>
</dbReference>
<feature type="domain" description="HTH crp-type" evidence="6">
    <location>
        <begin position="161"/>
        <end position="230"/>
    </location>
</feature>
<dbReference type="Gene3D" id="1.10.10.10">
    <property type="entry name" value="Winged helix-like DNA-binding domain superfamily/Winged helix DNA-binding domain"/>
    <property type="match status" value="1"/>
</dbReference>
<dbReference type="Pfam" id="PF00027">
    <property type="entry name" value="cNMP_binding"/>
    <property type="match status" value="1"/>
</dbReference>
<dbReference type="SUPFAM" id="SSF46785">
    <property type="entry name" value="Winged helix' DNA-binding domain"/>
    <property type="match status" value="1"/>
</dbReference>
<dbReference type="InterPro" id="IPR012318">
    <property type="entry name" value="HTH_CRP"/>
</dbReference>
<dbReference type="PANTHER" id="PTHR24567">
    <property type="entry name" value="CRP FAMILY TRANSCRIPTIONAL REGULATORY PROTEIN"/>
    <property type="match status" value="1"/>
</dbReference>
<evidence type="ECO:0000256" key="2">
    <source>
        <dbReference type="ARBA" id="ARBA00023125"/>
    </source>
</evidence>
<dbReference type="AlphaFoldDB" id="A0A2X4YIX1"/>
<gene>
    <name evidence="7" type="primary">fnr</name>
    <name evidence="7" type="ORF">NCTC4824_00396</name>
</gene>
<dbReference type="InterPro" id="IPR050397">
    <property type="entry name" value="Env_Response_Regulators"/>
</dbReference>
<dbReference type="GO" id="GO:0005829">
    <property type="term" value="C:cytosol"/>
    <property type="evidence" value="ECO:0007669"/>
    <property type="project" value="TreeGrafter"/>
</dbReference>
<feature type="domain" description="Cyclic nucleotide-binding" evidence="5">
    <location>
        <begin position="27"/>
        <end position="147"/>
    </location>
</feature>